<evidence type="ECO:0000256" key="3">
    <source>
        <dbReference type="ARBA" id="ARBA00023204"/>
    </source>
</evidence>
<reference evidence="4 5" key="1">
    <citation type="journal article" date="2016" name="Genome Announc.">
        <title>Complete Genome Sequence of Aurantimicrobium minutum Type Strain KNCT, a Planktonic Ultramicrobacterium Isolated from River Water.</title>
        <authorList>
            <person name="Nakai R."/>
            <person name="Fujisawa T."/>
            <person name="Nakamura Y."/>
            <person name="Nishide H."/>
            <person name="Uchiyama I."/>
            <person name="Baba T."/>
            <person name="Toyoda A."/>
            <person name="Fujiyama A."/>
            <person name="Naganuma T."/>
            <person name="Niki H."/>
        </authorList>
    </citation>
    <scope>NUCLEOTIDE SEQUENCE [LARGE SCALE GENOMIC DNA]</scope>
    <source>
        <strain evidence="4 5">KNC</strain>
    </source>
</reference>
<keyword evidence="2" id="KW-0227">DNA damage</keyword>
<dbReference type="KEGG" id="amin:AUMI_110970"/>
<dbReference type="GeneID" id="80452288"/>
<dbReference type="InterPro" id="IPR042525">
    <property type="entry name" value="Rad52_Rad59_Rad22_sf"/>
</dbReference>
<proteinExistence type="inferred from homology"/>
<dbReference type="GO" id="GO:0006310">
    <property type="term" value="P:DNA recombination"/>
    <property type="evidence" value="ECO:0007669"/>
    <property type="project" value="UniProtKB-ARBA"/>
</dbReference>
<accession>A0A173LXP7</accession>
<evidence type="ECO:0000313" key="4">
    <source>
        <dbReference type="EMBL" id="BAU99639.1"/>
    </source>
</evidence>
<dbReference type="EMBL" id="AP017457">
    <property type="protein sequence ID" value="BAU99639.1"/>
    <property type="molecule type" value="Genomic_DNA"/>
</dbReference>
<keyword evidence="3" id="KW-0234">DNA repair</keyword>
<dbReference type="AlphaFoldDB" id="A0A173LXP7"/>
<protein>
    <submittedName>
        <fullName evidence="4">Uncharacterized protein</fullName>
    </submittedName>
</protein>
<evidence type="ECO:0000313" key="5">
    <source>
        <dbReference type="Proteomes" id="UP000243847"/>
    </source>
</evidence>
<dbReference type="GO" id="GO:0006302">
    <property type="term" value="P:double-strand break repair"/>
    <property type="evidence" value="ECO:0007669"/>
    <property type="project" value="UniProtKB-ARBA"/>
</dbReference>
<dbReference type="Proteomes" id="UP000243847">
    <property type="component" value="Chromosome sequence1"/>
</dbReference>
<organism evidence="4 5">
    <name type="scientific">Aurantimicrobium minutum</name>
    <dbReference type="NCBI Taxonomy" id="708131"/>
    <lineage>
        <taxon>Bacteria</taxon>
        <taxon>Bacillati</taxon>
        <taxon>Actinomycetota</taxon>
        <taxon>Actinomycetes</taxon>
        <taxon>Micrococcales</taxon>
        <taxon>Microbacteriaceae</taxon>
        <taxon>Aurantimicrobium</taxon>
    </lineage>
</organism>
<dbReference type="InterPro" id="IPR041247">
    <property type="entry name" value="Rad52_fam"/>
</dbReference>
<dbReference type="Pfam" id="PF04098">
    <property type="entry name" value="Rad52_Rad22"/>
    <property type="match status" value="1"/>
</dbReference>
<evidence type="ECO:0000256" key="1">
    <source>
        <dbReference type="ARBA" id="ARBA00006638"/>
    </source>
</evidence>
<dbReference type="Gene3D" id="3.30.390.80">
    <property type="entry name" value="DNA repair protein Rad52/59/22"/>
    <property type="match status" value="1"/>
</dbReference>
<comment type="similarity">
    <text evidence="1">Belongs to the RAD52 family.</text>
</comment>
<dbReference type="OrthoDB" id="4224887at2"/>
<name>A0A173LXP7_9MICO</name>
<evidence type="ECO:0000256" key="2">
    <source>
        <dbReference type="ARBA" id="ARBA00022763"/>
    </source>
</evidence>
<gene>
    <name evidence="4" type="ORF">AUMI_110970</name>
</gene>
<sequence>MFSDDRGVFSPKQVEQLLKPINPKRVLQAQGHSHVSQQDIMAHFSRMFGFGNFDIEVVKVELVFEEPRIKDSGELTGRWDVCYRALVRLSIRNEVGQPVCVIENGSTGDAQNQTRAGGHDLAYKSAISLSIKRAAIALGDQFGLSLYNKGQLTALVKATLVGTEVAPADVQEGIEQQVALGNDEIERDA</sequence>
<dbReference type="RefSeq" id="WP_096382299.1">
    <property type="nucleotide sequence ID" value="NZ_AP017457.1"/>
</dbReference>